<dbReference type="Pfam" id="PF11954">
    <property type="entry name" value="DUF3471"/>
    <property type="match status" value="1"/>
</dbReference>
<reference evidence="4 5" key="1">
    <citation type="submission" date="2020-08" db="EMBL/GenBank/DDBJ databases">
        <title>Genomic Encyclopedia of Type Strains, Phase IV (KMG-IV): sequencing the most valuable type-strain genomes for metagenomic binning, comparative biology and taxonomic classification.</title>
        <authorList>
            <person name="Goeker M."/>
        </authorList>
    </citation>
    <scope>NUCLEOTIDE SEQUENCE [LARGE SCALE GENOMIC DNA]</scope>
    <source>
        <strain evidence="4 5">DSM 105434</strain>
    </source>
</reference>
<name>A0ABR6MNN5_9DEIO</name>
<sequence length="531" mass="56452">MNTKPVVALLALLAPLTLAQTSSAARAGTPAGQLALLTQATPDARVNAALGQLDALARQTLERTHIPGMAIAVVYKDQVVYLKGFGVREVGKEGSVDPDTVFQLASMSKPLASTVVARLVGEGVVGWDDPVVWHDPGFELSEPAATREVTLRDLFSHHSGLPEVAPDLLEDLGFGRDEILYRLRYLPLPKGFRGQYAYSNYGITEGAVAAAKAAGQSWEDLSAQKLYEPLGMTSTSSRLSDYLAAKDRASLHVLVGGKYVARYQRDPDPQSPAGGVSSTVRDLAQWLRLQLAGGKFNGRQLISTDALRETYVPEARRASPGNPATDRTGFYGLGWDIDYDSAGRVRIGHSGAFMLGASTTVTMVPSADLGIVVLTNAAPVGASEAVAQTFMDTALDGKPQRDWAALYQQAFEAMSAGVLASSDYSKPPQPVAPALPPSSYVGTYTSDFYGNVQIVERGGGLTLVIGPRQLQYPLTHYDRDVFTFAPTGESARTISGLTFQIGLDQKASSLNIESLDVAGQGTFTRVVGGAP</sequence>
<dbReference type="Gene3D" id="2.40.128.600">
    <property type="match status" value="1"/>
</dbReference>
<dbReference type="InterPro" id="IPR012338">
    <property type="entry name" value="Beta-lactam/transpept-like"/>
</dbReference>
<dbReference type="EMBL" id="JACHFV010000001">
    <property type="protein sequence ID" value="MBB5293550.1"/>
    <property type="molecule type" value="Genomic_DNA"/>
</dbReference>
<protein>
    <submittedName>
        <fullName evidence="4">CubicO group peptidase (Beta-lactamase class C family)</fullName>
    </submittedName>
</protein>
<feature type="domain" description="Beta-lactamase-related" evidence="2">
    <location>
        <begin position="53"/>
        <end position="387"/>
    </location>
</feature>
<accession>A0ABR6MNN5</accession>
<dbReference type="PANTHER" id="PTHR46825:SF15">
    <property type="entry name" value="BETA-LACTAMASE-RELATED DOMAIN-CONTAINING PROTEIN"/>
    <property type="match status" value="1"/>
</dbReference>
<feature type="signal peptide" evidence="1">
    <location>
        <begin position="1"/>
        <end position="27"/>
    </location>
</feature>
<gene>
    <name evidence="4" type="ORF">HNQ10_000363</name>
</gene>
<keyword evidence="1" id="KW-0732">Signal</keyword>
<dbReference type="Pfam" id="PF00144">
    <property type="entry name" value="Beta-lactamase"/>
    <property type="match status" value="1"/>
</dbReference>
<evidence type="ECO:0000259" key="2">
    <source>
        <dbReference type="Pfam" id="PF00144"/>
    </source>
</evidence>
<feature type="domain" description="Peptidase S12 Pab87-related C-terminal" evidence="3">
    <location>
        <begin position="427"/>
        <end position="515"/>
    </location>
</feature>
<feature type="chain" id="PRO_5047169605" evidence="1">
    <location>
        <begin position="28"/>
        <end position="531"/>
    </location>
</feature>
<comment type="caution">
    <text evidence="4">The sequence shown here is derived from an EMBL/GenBank/DDBJ whole genome shotgun (WGS) entry which is preliminary data.</text>
</comment>
<proteinExistence type="predicted"/>
<dbReference type="Gene3D" id="3.40.710.10">
    <property type="entry name" value="DD-peptidase/beta-lactamase superfamily"/>
    <property type="match status" value="1"/>
</dbReference>
<dbReference type="RefSeq" id="WP_129117235.1">
    <property type="nucleotide sequence ID" value="NZ_BSUI01000012.1"/>
</dbReference>
<evidence type="ECO:0000256" key="1">
    <source>
        <dbReference type="SAM" id="SignalP"/>
    </source>
</evidence>
<dbReference type="SUPFAM" id="SSF56601">
    <property type="entry name" value="beta-lactamase/transpeptidase-like"/>
    <property type="match status" value="1"/>
</dbReference>
<dbReference type="Proteomes" id="UP000536909">
    <property type="component" value="Unassembled WGS sequence"/>
</dbReference>
<dbReference type="InterPro" id="IPR021860">
    <property type="entry name" value="Peptidase_S12_Pab87-rel_C"/>
</dbReference>
<dbReference type="InterPro" id="IPR050491">
    <property type="entry name" value="AmpC-like"/>
</dbReference>
<evidence type="ECO:0000313" key="4">
    <source>
        <dbReference type="EMBL" id="MBB5293550.1"/>
    </source>
</evidence>
<evidence type="ECO:0000313" key="5">
    <source>
        <dbReference type="Proteomes" id="UP000536909"/>
    </source>
</evidence>
<evidence type="ECO:0000259" key="3">
    <source>
        <dbReference type="Pfam" id="PF11954"/>
    </source>
</evidence>
<dbReference type="PANTHER" id="PTHR46825">
    <property type="entry name" value="D-ALANYL-D-ALANINE-CARBOXYPEPTIDASE/ENDOPEPTIDASE AMPH"/>
    <property type="match status" value="1"/>
</dbReference>
<keyword evidence="5" id="KW-1185">Reference proteome</keyword>
<dbReference type="InterPro" id="IPR001466">
    <property type="entry name" value="Beta-lactam-related"/>
</dbReference>
<organism evidence="4 5">
    <name type="scientific">Deinococcus metallilatus</name>
    <dbReference type="NCBI Taxonomy" id="1211322"/>
    <lineage>
        <taxon>Bacteria</taxon>
        <taxon>Thermotogati</taxon>
        <taxon>Deinococcota</taxon>
        <taxon>Deinococci</taxon>
        <taxon>Deinococcales</taxon>
        <taxon>Deinococcaceae</taxon>
        <taxon>Deinococcus</taxon>
    </lineage>
</organism>